<feature type="domain" description="SpoVT-AbrB" evidence="8">
    <location>
        <begin position="8"/>
        <end position="50"/>
    </location>
</feature>
<evidence type="ECO:0000256" key="2">
    <source>
        <dbReference type="ARBA" id="ARBA00022490"/>
    </source>
</evidence>
<keyword evidence="3" id="KW-0677">Repeat</keyword>
<evidence type="ECO:0000256" key="3">
    <source>
        <dbReference type="ARBA" id="ARBA00022737"/>
    </source>
</evidence>
<dbReference type="InterPro" id="IPR037914">
    <property type="entry name" value="SpoVT-AbrB_sf"/>
</dbReference>
<dbReference type="PANTHER" id="PTHR34701">
    <property type="entry name" value="TRANSCRIPTIONAL REGULATOR MRAZ"/>
    <property type="match status" value="1"/>
</dbReference>
<dbReference type="GO" id="GO:0009295">
    <property type="term" value="C:nucleoid"/>
    <property type="evidence" value="ECO:0007669"/>
    <property type="project" value="UniProtKB-SubCell"/>
</dbReference>
<evidence type="ECO:0000313" key="12">
    <source>
        <dbReference type="Proteomes" id="UP000718281"/>
    </source>
</evidence>
<dbReference type="SUPFAM" id="SSF89447">
    <property type="entry name" value="AbrB/MazE/MraZ-like"/>
    <property type="match status" value="1"/>
</dbReference>
<dbReference type="InterPro" id="IPR035644">
    <property type="entry name" value="MraZ_C"/>
</dbReference>
<sequence length="146" mass="16301">MPTPFLGTHTPKLDDKGRLILPAKFREPLAEGLVMAKGQERCIVVYPMAEFYRFAAQMQTAPSSVSGVRDYTRVLASSASPEVPDKQGRITIPPMLREYAALGRDLAVIGNISRVEIWQLDAWNRYLADKEPGYASQSEEVMPGRF</sequence>
<feature type="domain" description="SpoVT-AbrB" evidence="8">
    <location>
        <begin position="79"/>
        <end position="122"/>
    </location>
</feature>
<evidence type="ECO:0000259" key="8">
    <source>
        <dbReference type="PROSITE" id="PS51740"/>
    </source>
</evidence>
<name>A0A935IUE7_9MICO</name>
<evidence type="ECO:0000313" key="13">
    <source>
        <dbReference type="Proteomes" id="UP000726105"/>
    </source>
</evidence>
<keyword evidence="4 7" id="KW-0805">Transcription regulation</keyword>
<comment type="similarity">
    <text evidence="7">Belongs to the MraZ family.</text>
</comment>
<accession>A0A935IUE7</accession>
<comment type="subunit">
    <text evidence="7">Forms oligomers.</text>
</comment>
<evidence type="ECO:0000256" key="6">
    <source>
        <dbReference type="ARBA" id="ARBA00023163"/>
    </source>
</evidence>
<dbReference type="AlphaFoldDB" id="A0A935IUE7"/>
<evidence type="ECO:0000313" key="11">
    <source>
        <dbReference type="EMBL" id="MBL0005387.1"/>
    </source>
</evidence>
<dbReference type="PROSITE" id="PS51740">
    <property type="entry name" value="SPOVT_ABRB"/>
    <property type="match status" value="2"/>
</dbReference>
<evidence type="ECO:0000256" key="5">
    <source>
        <dbReference type="ARBA" id="ARBA00023125"/>
    </source>
</evidence>
<dbReference type="NCBIfam" id="TIGR00242">
    <property type="entry name" value="division/cell wall cluster transcriptional repressor MraZ"/>
    <property type="match status" value="1"/>
</dbReference>
<organism evidence="10 13">
    <name type="scientific">Candidatus Phosphoribacter hodrii</name>
    <dbReference type="NCBI Taxonomy" id="2953743"/>
    <lineage>
        <taxon>Bacteria</taxon>
        <taxon>Bacillati</taxon>
        <taxon>Actinomycetota</taxon>
        <taxon>Actinomycetes</taxon>
        <taxon>Micrococcales</taxon>
        <taxon>Dermatophilaceae</taxon>
        <taxon>Candidatus Phosphoribacter</taxon>
    </lineage>
</organism>
<proteinExistence type="inferred from homology"/>
<dbReference type="InterPro" id="IPR003444">
    <property type="entry name" value="MraZ"/>
</dbReference>
<evidence type="ECO:0000256" key="1">
    <source>
        <dbReference type="ARBA" id="ARBA00013860"/>
    </source>
</evidence>
<dbReference type="Proteomes" id="UP000726105">
    <property type="component" value="Unassembled WGS sequence"/>
</dbReference>
<dbReference type="GO" id="GO:0003700">
    <property type="term" value="F:DNA-binding transcription factor activity"/>
    <property type="evidence" value="ECO:0007669"/>
    <property type="project" value="UniProtKB-UniRule"/>
</dbReference>
<keyword evidence="5 7" id="KW-0238">DNA-binding</keyword>
<evidence type="ECO:0000313" key="10">
    <source>
        <dbReference type="EMBL" id="MBK7272973.1"/>
    </source>
</evidence>
<evidence type="ECO:0000313" key="9">
    <source>
        <dbReference type="EMBL" id="MBK6300625.1"/>
    </source>
</evidence>
<dbReference type="EMBL" id="JADJIB010000002">
    <property type="protein sequence ID" value="MBK7272973.1"/>
    <property type="molecule type" value="Genomic_DNA"/>
</dbReference>
<dbReference type="InterPro" id="IPR020603">
    <property type="entry name" value="MraZ_dom"/>
</dbReference>
<dbReference type="CDD" id="cd16321">
    <property type="entry name" value="MraZ_C"/>
    <property type="match status" value="1"/>
</dbReference>
<evidence type="ECO:0000256" key="4">
    <source>
        <dbReference type="ARBA" id="ARBA00023015"/>
    </source>
</evidence>
<comment type="caution">
    <text evidence="10">The sequence shown here is derived from an EMBL/GenBank/DDBJ whole genome shotgun (WGS) entry which is preliminary data.</text>
</comment>
<comment type="subcellular location">
    <subcellularLocation>
        <location evidence="7">Cytoplasm</location>
        <location evidence="7">Nucleoid</location>
    </subcellularLocation>
</comment>
<dbReference type="InterPro" id="IPR007159">
    <property type="entry name" value="SpoVT-AbrB_dom"/>
</dbReference>
<reference evidence="12 13" key="1">
    <citation type="submission" date="2020-10" db="EMBL/GenBank/DDBJ databases">
        <title>Connecting structure to function with the recovery of over 1000 high-quality activated sludge metagenome-assembled genomes encoding full-length rRNA genes using long-read sequencing.</title>
        <authorList>
            <person name="Singleton C.M."/>
            <person name="Petriglieri F."/>
            <person name="Kristensen J.M."/>
            <person name="Kirkegaard R.H."/>
            <person name="Michaelsen T.Y."/>
            <person name="Andersen M.H."/>
            <person name="Karst S.M."/>
            <person name="Dueholm M.S."/>
            <person name="Nielsen P.H."/>
            <person name="Albertsen M."/>
        </authorList>
    </citation>
    <scope>NUCLEOTIDE SEQUENCE [LARGE SCALE GENOMIC DNA]</scope>
    <source>
        <strain evidence="9">AalE_18-Q3-R2-46_BAT3C.188</strain>
        <strain evidence="10">Ega_18-Q3-R5-49_MAXAC.001</strain>
        <strain evidence="11">Ribe_18-Q3-R11-54_MAXAC.001</strain>
    </source>
</reference>
<dbReference type="CDD" id="cd16320">
    <property type="entry name" value="MraZ_N"/>
    <property type="match status" value="1"/>
</dbReference>
<dbReference type="Proteomes" id="UP000886632">
    <property type="component" value="Unassembled WGS sequence"/>
</dbReference>
<dbReference type="Gene3D" id="3.40.1550.20">
    <property type="entry name" value="Transcriptional regulator MraZ domain"/>
    <property type="match status" value="1"/>
</dbReference>
<dbReference type="Pfam" id="PF02381">
    <property type="entry name" value="MraZ"/>
    <property type="match status" value="2"/>
</dbReference>
<dbReference type="PANTHER" id="PTHR34701:SF1">
    <property type="entry name" value="TRANSCRIPTIONAL REGULATOR MRAZ"/>
    <property type="match status" value="1"/>
</dbReference>
<dbReference type="EMBL" id="JADKGK010000026">
    <property type="protein sequence ID" value="MBL0005387.1"/>
    <property type="molecule type" value="Genomic_DNA"/>
</dbReference>
<dbReference type="GO" id="GO:0000976">
    <property type="term" value="F:transcription cis-regulatory region binding"/>
    <property type="evidence" value="ECO:0007669"/>
    <property type="project" value="TreeGrafter"/>
</dbReference>
<gene>
    <name evidence="7 10" type="primary">mraZ</name>
    <name evidence="9" type="ORF">IPF40_06085</name>
    <name evidence="10" type="ORF">IPI13_07315</name>
    <name evidence="11" type="ORF">IPP00_15910</name>
</gene>
<keyword evidence="2 7" id="KW-0963">Cytoplasm</keyword>
<dbReference type="GO" id="GO:2000143">
    <property type="term" value="P:negative regulation of DNA-templated transcription initiation"/>
    <property type="evidence" value="ECO:0007669"/>
    <property type="project" value="TreeGrafter"/>
</dbReference>
<protein>
    <recommendedName>
        <fullName evidence="1 7">Transcriptional regulator MraZ</fullName>
    </recommendedName>
</protein>
<dbReference type="EMBL" id="JADIXZ010000004">
    <property type="protein sequence ID" value="MBK6300625.1"/>
    <property type="molecule type" value="Genomic_DNA"/>
</dbReference>
<dbReference type="InterPro" id="IPR035642">
    <property type="entry name" value="MraZ_N"/>
</dbReference>
<dbReference type="HAMAP" id="MF_01008">
    <property type="entry name" value="MraZ"/>
    <property type="match status" value="1"/>
</dbReference>
<keyword evidence="6 7" id="KW-0804">Transcription</keyword>
<dbReference type="InterPro" id="IPR038619">
    <property type="entry name" value="MraZ_sf"/>
</dbReference>
<dbReference type="Proteomes" id="UP000718281">
    <property type="component" value="Unassembled WGS sequence"/>
</dbReference>
<evidence type="ECO:0000256" key="7">
    <source>
        <dbReference type="HAMAP-Rule" id="MF_01008"/>
    </source>
</evidence>
<dbReference type="GO" id="GO:0005737">
    <property type="term" value="C:cytoplasm"/>
    <property type="evidence" value="ECO:0007669"/>
    <property type="project" value="UniProtKB-UniRule"/>
</dbReference>